<evidence type="ECO:0000313" key="3">
    <source>
        <dbReference type="EMBL" id="MBK1646436.1"/>
    </source>
</evidence>
<feature type="binding site" evidence="2">
    <location>
        <position position="62"/>
    </location>
    <ligand>
        <name>substrate</name>
    </ligand>
</feature>
<organism evidence="3 4">
    <name type="scientific">Thiocapsa imhoffii</name>
    <dbReference type="NCBI Taxonomy" id="382777"/>
    <lineage>
        <taxon>Bacteria</taxon>
        <taxon>Pseudomonadati</taxon>
        <taxon>Pseudomonadota</taxon>
        <taxon>Gammaproteobacteria</taxon>
        <taxon>Chromatiales</taxon>
        <taxon>Chromatiaceae</taxon>
        <taxon>Thiocapsa</taxon>
    </lineage>
</organism>
<gene>
    <name evidence="3" type="ORF">CKO25_17645</name>
</gene>
<evidence type="ECO:0000256" key="1">
    <source>
        <dbReference type="PIRSR" id="PIRSR613078-1"/>
    </source>
</evidence>
<feature type="active site" description="Tele-phosphohistidine intermediate" evidence="1">
    <location>
        <position position="13"/>
    </location>
</feature>
<dbReference type="RefSeq" id="WP_200389251.1">
    <property type="nucleotide sequence ID" value="NZ_NRSD01000025.1"/>
</dbReference>
<dbReference type="Proteomes" id="UP001138802">
    <property type="component" value="Unassembled WGS sequence"/>
</dbReference>
<reference evidence="3 4" key="1">
    <citation type="journal article" date="2020" name="Microorganisms">
        <title>Osmotic Adaptation and Compatible Solute Biosynthesis of Phototrophic Bacteria as Revealed from Genome Analyses.</title>
        <authorList>
            <person name="Imhoff J.F."/>
            <person name="Rahn T."/>
            <person name="Kunzel S."/>
            <person name="Keller A."/>
            <person name="Neulinger S.C."/>
        </authorList>
    </citation>
    <scope>NUCLEOTIDE SEQUENCE [LARGE SCALE GENOMIC DNA]</scope>
    <source>
        <strain evidence="3 4">DSM 21303</strain>
    </source>
</reference>
<dbReference type="PANTHER" id="PTHR48100">
    <property type="entry name" value="BROAD-SPECIFICITY PHOSPHATASE YOR283W-RELATED"/>
    <property type="match status" value="1"/>
</dbReference>
<keyword evidence="4" id="KW-1185">Reference proteome</keyword>
<dbReference type="InterPro" id="IPR013078">
    <property type="entry name" value="His_Pase_superF_clade-1"/>
</dbReference>
<proteinExistence type="predicted"/>
<feature type="binding site" evidence="2">
    <location>
        <begin position="25"/>
        <end position="26"/>
    </location>
    <ligand>
        <name>substrate</name>
    </ligand>
</feature>
<dbReference type="SMART" id="SM00855">
    <property type="entry name" value="PGAM"/>
    <property type="match status" value="1"/>
</dbReference>
<dbReference type="AlphaFoldDB" id="A0A9X0WKZ1"/>
<sequence>MNTEFPLVYLVRHGETEWSRAGQHTGLTDIPLTAQGEREAESLAARLQHIKFSTVLVSPLIRARRTCELAGFEAVAQVDPDLVEWDYGDYEGLTTREIRVNHPDWRIFYDGCPGGETLDQIGLRADRVIAKVKAADGHVLLFSSGHFLRVFAARWLDLKPDAGRFFMLGTTGLSALGYEHDRTEPVIRFWDKADHVAEQPSRAR</sequence>
<accession>A0A9X0WKZ1</accession>
<dbReference type="SUPFAM" id="SSF53254">
    <property type="entry name" value="Phosphoglycerate mutase-like"/>
    <property type="match status" value="1"/>
</dbReference>
<dbReference type="InterPro" id="IPR029033">
    <property type="entry name" value="His_PPase_superfam"/>
</dbReference>
<feature type="binding site" evidence="2">
    <location>
        <begin position="84"/>
        <end position="87"/>
    </location>
    <ligand>
        <name>substrate</name>
    </ligand>
</feature>
<dbReference type="GO" id="GO:0070297">
    <property type="term" value="P:regulation of phosphorelay signal transduction system"/>
    <property type="evidence" value="ECO:0007669"/>
    <property type="project" value="TreeGrafter"/>
</dbReference>
<dbReference type="CDD" id="cd07067">
    <property type="entry name" value="HP_PGM_like"/>
    <property type="match status" value="1"/>
</dbReference>
<dbReference type="PANTHER" id="PTHR48100:SF15">
    <property type="entry name" value="SEDOHEPTULOSE 1,7-BISPHOSPHATASE"/>
    <property type="match status" value="1"/>
</dbReference>
<dbReference type="Gene3D" id="3.40.50.1240">
    <property type="entry name" value="Phosphoglycerate mutase-like"/>
    <property type="match status" value="1"/>
</dbReference>
<dbReference type="Pfam" id="PF00300">
    <property type="entry name" value="His_Phos_1"/>
    <property type="match status" value="1"/>
</dbReference>
<evidence type="ECO:0000256" key="2">
    <source>
        <dbReference type="PIRSR" id="PIRSR613078-2"/>
    </source>
</evidence>
<protein>
    <submittedName>
        <fullName evidence="3">Histidine phosphatase family protein</fullName>
    </submittedName>
</protein>
<dbReference type="EMBL" id="NRSD01000025">
    <property type="protein sequence ID" value="MBK1646436.1"/>
    <property type="molecule type" value="Genomic_DNA"/>
</dbReference>
<name>A0A9X0WKZ1_9GAMM</name>
<feature type="active site" description="Proton donor/acceptor" evidence="1">
    <location>
        <position position="84"/>
    </location>
</feature>
<evidence type="ECO:0000313" key="4">
    <source>
        <dbReference type="Proteomes" id="UP001138802"/>
    </source>
</evidence>
<dbReference type="InterPro" id="IPR050275">
    <property type="entry name" value="PGM_Phosphatase"/>
</dbReference>
<comment type="caution">
    <text evidence="3">The sequence shown here is derived from an EMBL/GenBank/DDBJ whole genome shotgun (WGS) entry which is preliminary data.</text>
</comment>
<dbReference type="GO" id="GO:0101006">
    <property type="term" value="F:protein histidine phosphatase activity"/>
    <property type="evidence" value="ECO:0007669"/>
    <property type="project" value="TreeGrafter"/>
</dbReference>